<keyword evidence="2 4" id="KW-0697">Rotamase</keyword>
<keyword evidence="6" id="KW-0732">Signal</keyword>
<dbReference type="PANTHER" id="PTHR10516">
    <property type="entry name" value="PEPTIDYL-PROLYL CIS-TRANS ISOMERASE"/>
    <property type="match status" value="1"/>
</dbReference>
<evidence type="ECO:0000256" key="4">
    <source>
        <dbReference type="PROSITE-ProRule" id="PRU00277"/>
    </source>
</evidence>
<reference evidence="9" key="1">
    <citation type="submission" date="2016-11" db="EMBL/GenBank/DDBJ databases">
        <authorList>
            <person name="Varghese N."/>
            <person name="Submissions S."/>
        </authorList>
    </citation>
    <scope>NUCLEOTIDE SEQUENCE [LARGE SCALE GENOMIC DNA]</scope>
    <source>
        <strain evidence="9">DSM 24787</strain>
    </source>
</reference>
<dbReference type="STRING" id="536979.SAMN04488055_2421"/>
<feature type="chain" id="PRO_5012455616" description="Peptidyl-prolyl cis-trans isomerase" evidence="6">
    <location>
        <begin position="26"/>
        <end position="171"/>
    </location>
</feature>
<evidence type="ECO:0000259" key="7">
    <source>
        <dbReference type="PROSITE" id="PS50059"/>
    </source>
</evidence>
<dbReference type="AlphaFoldDB" id="A0A1N6FUM6"/>
<protein>
    <recommendedName>
        <fullName evidence="5">Peptidyl-prolyl cis-trans isomerase</fullName>
        <ecNumber evidence="5">5.2.1.8</ecNumber>
    </recommendedName>
</protein>
<feature type="signal peptide" evidence="6">
    <location>
        <begin position="1"/>
        <end position="25"/>
    </location>
</feature>
<dbReference type="OrthoDB" id="9814548at2"/>
<dbReference type="InterPro" id="IPR001179">
    <property type="entry name" value="PPIase_FKBP_dom"/>
</dbReference>
<gene>
    <name evidence="8" type="ORF">SAMN04488055_2421</name>
</gene>
<evidence type="ECO:0000256" key="6">
    <source>
        <dbReference type="SAM" id="SignalP"/>
    </source>
</evidence>
<dbReference type="PROSITE" id="PS50059">
    <property type="entry name" value="FKBP_PPIASE"/>
    <property type="match status" value="1"/>
</dbReference>
<comment type="catalytic activity">
    <reaction evidence="1 4 5">
        <text>[protein]-peptidylproline (omega=180) = [protein]-peptidylproline (omega=0)</text>
        <dbReference type="Rhea" id="RHEA:16237"/>
        <dbReference type="Rhea" id="RHEA-COMP:10747"/>
        <dbReference type="Rhea" id="RHEA-COMP:10748"/>
        <dbReference type="ChEBI" id="CHEBI:83833"/>
        <dbReference type="ChEBI" id="CHEBI:83834"/>
        <dbReference type="EC" id="5.2.1.8"/>
    </reaction>
</comment>
<dbReference type="EMBL" id="FSRA01000001">
    <property type="protein sequence ID" value="SIN98953.1"/>
    <property type="molecule type" value="Genomic_DNA"/>
</dbReference>
<dbReference type="InterPro" id="IPR046357">
    <property type="entry name" value="PPIase_dom_sf"/>
</dbReference>
<evidence type="ECO:0000256" key="3">
    <source>
        <dbReference type="ARBA" id="ARBA00023235"/>
    </source>
</evidence>
<dbReference type="EC" id="5.2.1.8" evidence="5"/>
<evidence type="ECO:0000256" key="1">
    <source>
        <dbReference type="ARBA" id="ARBA00000971"/>
    </source>
</evidence>
<dbReference type="Gene3D" id="3.10.50.40">
    <property type="match status" value="1"/>
</dbReference>
<evidence type="ECO:0000313" key="9">
    <source>
        <dbReference type="Proteomes" id="UP000185003"/>
    </source>
</evidence>
<organism evidence="8 9">
    <name type="scientific">Chitinophaga niabensis</name>
    <dbReference type="NCBI Taxonomy" id="536979"/>
    <lineage>
        <taxon>Bacteria</taxon>
        <taxon>Pseudomonadati</taxon>
        <taxon>Bacteroidota</taxon>
        <taxon>Chitinophagia</taxon>
        <taxon>Chitinophagales</taxon>
        <taxon>Chitinophagaceae</taxon>
        <taxon>Chitinophaga</taxon>
    </lineage>
</organism>
<dbReference type="PANTHER" id="PTHR10516:SF443">
    <property type="entry name" value="FK506-BINDING PROTEIN 59-RELATED"/>
    <property type="match status" value="1"/>
</dbReference>
<keyword evidence="3 4" id="KW-0413">Isomerase</keyword>
<dbReference type="RefSeq" id="WP_074239488.1">
    <property type="nucleotide sequence ID" value="NZ_FSRA01000001.1"/>
</dbReference>
<dbReference type="InterPro" id="IPR050689">
    <property type="entry name" value="FKBP-type_PPIase"/>
</dbReference>
<dbReference type="Pfam" id="PF00254">
    <property type="entry name" value="FKBP_C"/>
    <property type="match status" value="1"/>
</dbReference>
<accession>A0A1N6FUM6</accession>
<evidence type="ECO:0000256" key="5">
    <source>
        <dbReference type="RuleBase" id="RU003915"/>
    </source>
</evidence>
<comment type="similarity">
    <text evidence="5">Belongs to the FKBP-type PPIase family.</text>
</comment>
<dbReference type="PROSITE" id="PS51257">
    <property type="entry name" value="PROKAR_LIPOPROTEIN"/>
    <property type="match status" value="1"/>
</dbReference>
<name>A0A1N6FUM6_9BACT</name>
<proteinExistence type="inferred from homology"/>
<evidence type="ECO:0000313" key="8">
    <source>
        <dbReference type="EMBL" id="SIN98953.1"/>
    </source>
</evidence>
<evidence type="ECO:0000256" key="2">
    <source>
        <dbReference type="ARBA" id="ARBA00023110"/>
    </source>
</evidence>
<dbReference type="GO" id="GO:0003755">
    <property type="term" value="F:peptidyl-prolyl cis-trans isomerase activity"/>
    <property type="evidence" value="ECO:0007669"/>
    <property type="project" value="UniProtKB-UniRule"/>
</dbReference>
<feature type="domain" description="PPIase FKBP-type" evidence="7">
    <location>
        <begin position="83"/>
        <end position="171"/>
    </location>
</feature>
<dbReference type="SUPFAM" id="SSF54534">
    <property type="entry name" value="FKBP-like"/>
    <property type="match status" value="1"/>
</dbReference>
<dbReference type="Proteomes" id="UP000185003">
    <property type="component" value="Unassembled WGS sequence"/>
</dbReference>
<keyword evidence="9" id="KW-1185">Reference proteome</keyword>
<sequence length="171" mass="18776">MINKQSFHLHLLLACCLAVLLGSCAKTQDLSADAVFMDLLKETEFIKYRLKAKGQDSGVLYHQSGIGYKIIEPGNGRDTIKPTSIPSIVYTRSLFGYDKVIESSQNLPTSFDNRPLKDHIIGWQIGLTLITKGGRIILYIPSSLAFGPVGVPPSIPPNAILECDITLVDFK</sequence>